<keyword evidence="3" id="KW-1185">Reference proteome</keyword>
<sequence length="186" mass="21564">MKEIKNELIDLTIKMTIKNLLTIIVKLIGLIFILISSIYIIPGYVTLIFIEDTIYPEEIIENSDLSMALSFIITDIFINLFIYYLFIYKTELVLKFLHLDQEFTNKTIGNLNLNLQIYVQITLYITAVILCILAIPEVIISTVQHFRIKDDFLTIESFDLIHNIIISVSALLILIFSDQIARFLIK</sequence>
<protein>
    <submittedName>
        <fullName evidence="2">Uncharacterized protein</fullName>
    </submittedName>
</protein>
<dbReference type="Proteomes" id="UP000608754">
    <property type="component" value="Unassembled WGS sequence"/>
</dbReference>
<feature type="transmembrane region" description="Helical" evidence="1">
    <location>
        <begin position="160"/>
        <end position="177"/>
    </location>
</feature>
<name>A0A8J7FP25_9FLAO</name>
<comment type="caution">
    <text evidence="2">The sequence shown here is derived from an EMBL/GenBank/DDBJ whole genome shotgun (WGS) entry which is preliminary data.</text>
</comment>
<organism evidence="2 3">
    <name type="scientific">Faecalibacter rhinopitheci</name>
    <dbReference type="NCBI Taxonomy" id="2779678"/>
    <lineage>
        <taxon>Bacteria</taxon>
        <taxon>Pseudomonadati</taxon>
        <taxon>Bacteroidota</taxon>
        <taxon>Flavobacteriia</taxon>
        <taxon>Flavobacteriales</taxon>
        <taxon>Weeksellaceae</taxon>
        <taxon>Faecalibacter</taxon>
    </lineage>
</organism>
<keyword evidence="1" id="KW-0812">Transmembrane</keyword>
<accession>A0A8J7FP25</accession>
<evidence type="ECO:0000313" key="3">
    <source>
        <dbReference type="Proteomes" id="UP000608754"/>
    </source>
</evidence>
<keyword evidence="1" id="KW-1133">Transmembrane helix</keyword>
<proteinExistence type="predicted"/>
<feature type="transmembrane region" description="Helical" evidence="1">
    <location>
        <begin position="121"/>
        <end position="140"/>
    </location>
</feature>
<feature type="transmembrane region" description="Helical" evidence="1">
    <location>
        <begin position="65"/>
        <end position="86"/>
    </location>
</feature>
<dbReference type="RefSeq" id="WP_194182803.1">
    <property type="nucleotide sequence ID" value="NZ_JADGIK010000004.1"/>
</dbReference>
<feature type="transmembrane region" description="Helical" evidence="1">
    <location>
        <begin position="20"/>
        <end position="45"/>
    </location>
</feature>
<dbReference type="EMBL" id="JADGIK010000004">
    <property type="protein sequence ID" value="MBF0597255.1"/>
    <property type="molecule type" value="Genomic_DNA"/>
</dbReference>
<evidence type="ECO:0000313" key="2">
    <source>
        <dbReference type="EMBL" id="MBF0597255.1"/>
    </source>
</evidence>
<reference evidence="2" key="1">
    <citation type="submission" date="2020-10" db="EMBL/GenBank/DDBJ databases">
        <authorList>
            <person name="Lu T."/>
            <person name="Wang Q."/>
            <person name="Han X."/>
        </authorList>
    </citation>
    <scope>NUCLEOTIDE SEQUENCE</scope>
    <source>
        <strain evidence="2">WQ 117</strain>
    </source>
</reference>
<evidence type="ECO:0000256" key="1">
    <source>
        <dbReference type="SAM" id="Phobius"/>
    </source>
</evidence>
<dbReference type="AlphaFoldDB" id="A0A8J7FP25"/>
<gene>
    <name evidence="2" type="ORF">IM532_07320</name>
</gene>
<keyword evidence="1" id="KW-0472">Membrane</keyword>